<keyword evidence="8" id="KW-0067">ATP-binding</keyword>
<dbReference type="Gene3D" id="3.40.50.300">
    <property type="entry name" value="P-loop containing nucleotide triphosphate hydrolases"/>
    <property type="match status" value="1"/>
</dbReference>
<keyword evidence="4 9" id="KW-0863">Zinc-finger</keyword>
<evidence type="ECO:0000313" key="14">
    <source>
        <dbReference type="EMBL" id="TGO09907.1"/>
    </source>
</evidence>
<dbReference type="InterPro" id="IPR027417">
    <property type="entry name" value="P-loop_NTPase"/>
</dbReference>
<dbReference type="InterPro" id="IPR014001">
    <property type="entry name" value="Helicase_ATP-bd"/>
</dbReference>
<dbReference type="SUPFAM" id="SSF52540">
    <property type="entry name" value="P-loop containing nucleoside triphosphate hydrolases"/>
    <property type="match status" value="2"/>
</dbReference>
<feature type="region of interest" description="Disordered" evidence="10">
    <location>
        <begin position="138"/>
        <end position="170"/>
    </location>
</feature>
<dbReference type="PROSITE" id="PS00518">
    <property type="entry name" value="ZF_RING_1"/>
    <property type="match status" value="1"/>
</dbReference>
<dbReference type="SMART" id="SM00490">
    <property type="entry name" value="HELICc"/>
    <property type="match status" value="1"/>
</dbReference>
<keyword evidence="2" id="KW-0479">Metal-binding</keyword>
<dbReference type="SUPFAM" id="SSF57850">
    <property type="entry name" value="RING/U-box"/>
    <property type="match status" value="1"/>
</dbReference>
<feature type="domain" description="RING-type" evidence="11">
    <location>
        <begin position="633"/>
        <end position="679"/>
    </location>
</feature>
<evidence type="ECO:0000256" key="7">
    <source>
        <dbReference type="ARBA" id="ARBA00022833"/>
    </source>
</evidence>
<dbReference type="InterPro" id="IPR038718">
    <property type="entry name" value="SNF2-like_sf"/>
</dbReference>
<dbReference type="OrthoDB" id="448448at2759"/>
<evidence type="ECO:0008006" key="16">
    <source>
        <dbReference type="Google" id="ProtNLM"/>
    </source>
</evidence>
<dbReference type="CDD" id="cd18008">
    <property type="entry name" value="DEXDc_SHPRH-like"/>
    <property type="match status" value="1"/>
</dbReference>
<sequence>MALDSSEGGGSTAEPWSAKNAASTEVAPNNCLIKHRSNSTKYESDTFDDNVKQESITPSSRAASTNLKEAIKSLFSGTSYFQGTLNPSTVRNTRVAGDMDLSYGETSSLRGGQAARRRPVVKTPQEFLARLSKDSVKNAAISNRNLKKTQSTKHKAKKSSSSSKASAEKLKKKLTSADSFSLDLGKEAPGFRARTQQEQFAHFLAACPEYNDIHKRGASKNALVTAARSFGRGNVRANDGKWGLRGMNTTLYNHQLIGASWMCRRECSSDDPRGGILGDAMGIGKTVECIAVIVSNPPDLKEVPREERTTLIVVPSGILSQWKKELKKHAGNTIKKIDVYKAREERDASLYTSADVVLTTYKQVAKSLPWPDKETLLILKMRGKGKKQFIEDAESSHVESYIRDNWDTAGVLHQIKWRRVLVDEGTSLALNAVKSDCRWIMTGTPFMNRLQDFYSYFRFLKDPEITTLSSFSAAFCNFDNKECNTRMDKKLSKLMIRRTMEDRILGQPLIWLPPAHHKVMIIELNVAEKILYKAVEGKFEELREQHFADRDPRKSMSHPFAQITHLRQLTSHPALVERKIMVLFNENELKQIREQIQGLDPVLYERMGAWIRGERAKVAAEYNLSSEEEAKICELCHEDPEDLIELPGCKHLFCDFCLHDKPEIELSEDGTEVHKCRACYEPYHSSELEKANEKREKIPQAANRKGLKGKDFRKYIPTTQKSVWLDQYDRGKIQLRPGSKLEAVMEQVQEWLESAPHEKIIIYTQWKMVSTIIGRMLEKENIDFLYYTGDMSRTTRDKTIGLFEKNPSIKILVSGLKCGGLGLNLTVANKVTSVELWWNPWAEKQAFGRVHRIGQVEETTFSRVVVKGTIEDRLAKLQRKKLHINNITMQDKLTKEDAETLLKPTGTERTLDLDAVDCNGDSIYALVGTDPGSNLNTNIPKKYLEEASGSLTEEESSEDESMEDIDDEIDDEGDECESDDSAFSNSLNHEFQQATVETEGEDND</sequence>
<feature type="compositionally biased region" description="Polar residues" evidence="10">
    <location>
        <begin position="53"/>
        <end position="62"/>
    </location>
</feature>
<dbReference type="CDD" id="cd18793">
    <property type="entry name" value="SF2_C_SNF"/>
    <property type="match status" value="1"/>
</dbReference>
<dbReference type="EMBL" id="PQXH01000150">
    <property type="protein sequence ID" value="TGO09907.1"/>
    <property type="molecule type" value="Genomic_DNA"/>
</dbReference>
<gene>
    <name evidence="14" type="ORF">BTUL_0150g00110</name>
</gene>
<feature type="compositionally biased region" description="Acidic residues" evidence="10">
    <location>
        <begin position="952"/>
        <end position="980"/>
    </location>
</feature>
<evidence type="ECO:0000256" key="3">
    <source>
        <dbReference type="ARBA" id="ARBA00022741"/>
    </source>
</evidence>
<evidence type="ECO:0000259" key="12">
    <source>
        <dbReference type="PROSITE" id="PS51192"/>
    </source>
</evidence>
<dbReference type="PROSITE" id="PS50089">
    <property type="entry name" value="ZF_RING_2"/>
    <property type="match status" value="1"/>
</dbReference>
<evidence type="ECO:0000256" key="6">
    <source>
        <dbReference type="ARBA" id="ARBA00022806"/>
    </source>
</evidence>
<evidence type="ECO:0000256" key="2">
    <source>
        <dbReference type="ARBA" id="ARBA00022723"/>
    </source>
</evidence>
<dbReference type="GO" id="GO:0005524">
    <property type="term" value="F:ATP binding"/>
    <property type="evidence" value="ECO:0007669"/>
    <property type="project" value="UniProtKB-KW"/>
</dbReference>
<dbReference type="InterPro" id="IPR001841">
    <property type="entry name" value="Znf_RING"/>
</dbReference>
<dbReference type="GO" id="GO:0008270">
    <property type="term" value="F:zinc ion binding"/>
    <property type="evidence" value="ECO:0007669"/>
    <property type="project" value="UniProtKB-KW"/>
</dbReference>
<dbReference type="PROSITE" id="PS51192">
    <property type="entry name" value="HELICASE_ATP_BIND_1"/>
    <property type="match status" value="1"/>
</dbReference>
<dbReference type="GO" id="GO:0006281">
    <property type="term" value="P:DNA repair"/>
    <property type="evidence" value="ECO:0007669"/>
    <property type="project" value="TreeGrafter"/>
</dbReference>
<dbReference type="GO" id="GO:0008094">
    <property type="term" value="F:ATP-dependent activity, acting on DNA"/>
    <property type="evidence" value="ECO:0007669"/>
    <property type="project" value="TreeGrafter"/>
</dbReference>
<dbReference type="Pfam" id="PF00176">
    <property type="entry name" value="SNF2-rel_dom"/>
    <property type="match status" value="1"/>
</dbReference>
<dbReference type="InterPro" id="IPR050628">
    <property type="entry name" value="SNF2_RAD54_helicase_TF"/>
</dbReference>
<proteinExistence type="inferred from homology"/>
<evidence type="ECO:0000313" key="15">
    <source>
        <dbReference type="Proteomes" id="UP000297777"/>
    </source>
</evidence>
<dbReference type="PANTHER" id="PTHR45626">
    <property type="entry name" value="TRANSCRIPTION TERMINATION FACTOR 2-RELATED"/>
    <property type="match status" value="1"/>
</dbReference>
<comment type="caution">
    <text evidence="14">The sequence shown here is derived from an EMBL/GenBank/DDBJ whole genome shotgun (WGS) entry which is preliminary data.</text>
</comment>
<dbReference type="Gene3D" id="3.40.50.10810">
    <property type="entry name" value="Tandem AAA-ATPase domain"/>
    <property type="match status" value="1"/>
</dbReference>
<organism evidence="14 15">
    <name type="scientific">Botrytis tulipae</name>
    <dbReference type="NCBI Taxonomy" id="87230"/>
    <lineage>
        <taxon>Eukaryota</taxon>
        <taxon>Fungi</taxon>
        <taxon>Dikarya</taxon>
        <taxon>Ascomycota</taxon>
        <taxon>Pezizomycotina</taxon>
        <taxon>Leotiomycetes</taxon>
        <taxon>Helotiales</taxon>
        <taxon>Sclerotiniaceae</taxon>
        <taxon>Botrytis</taxon>
    </lineage>
</organism>
<dbReference type="InterPro" id="IPR049730">
    <property type="entry name" value="SNF2/RAD54-like_C"/>
</dbReference>
<feature type="region of interest" description="Disordered" evidence="10">
    <location>
        <begin position="1"/>
        <end position="62"/>
    </location>
</feature>
<evidence type="ECO:0000256" key="4">
    <source>
        <dbReference type="ARBA" id="ARBA00022771"/>
    </source>
</evidence>
<evidence type="ECO:0000256" key="8">
    <source>
        <dbReference type="ARBA" id="ARBA00022840"/>
    </source>
</evidence>
<keyword evidence="5" id="KW-0378">Hydrolase</keyword>
<keyword evidence="3" id="KW-0547">Nucleotide-binding</keyword>
<evidence type="ECO:0000256" key="9">
    <source>
        <dbReference type="PROSITE-ProRule" id="PRU00175"/>
    </source>
</evidence>
<dbReference type="PROSITE" id="PS51194">
    <property type="entry name" value="HELICASE_CTER"/>
    <property type="match status" value="1"/>
</dbReference>
<dbReference type="InterPro" id="IPR013083">
    <property type="entry name" value="Znf_RING/FYVE/PHD"/>
</dbReference>
<name>A0A4Z1ELS7_9HELO</name>
<comment type="similarity">
    <text evidence="1">Belongs to the SNF2/RAD54 helicase family.</text>
</comment>
<keyword evidence="6" id="KW-0347">Helicase</keyword>
<dbReference type="GO" id="GO:0016787">
    <property type="term" value="F:hydrolase activity"/>
    <property type="evidence" value="ECO:0007669"/>
    <property type="project" value="UniProtKB-KW"/>
</dbReference>
<dbReference type="GO" id="GO:0005634">
    <property type="term" value="C:nucleus"/>
    <property type="evidence" value="ECO:0007669"/>
    <property type="project" value="TreeGrafter"/>
</dbReference>
<evidence type="ECO:0000259" key="11">
    <source>
        <dbReference type="PROSITE" id="PS50089"/>
    </source>
</evidence>
<dbReference type="Proteomes" id="UP000297777">
    <property type="component" value="Unassembled WGS sequence"/>
</dbReference>
<feature type="compositionally biased region" description="Basic residues" evidence="10">
    <location>
        <begin position="145"/>
        <end position="158"/>
    </location>
</feature>
<evidence type="ECO:0000259" key="13">
    <source>
        <dbReference type="PROSITE" id="PS51194"/>
    </source>
</evidence>
<keyword evidence="7" id="KW-0862">Zinc</keyword>
<dbReference type="InterPro" id="IPR000330">
    <property type="entry name" value="SNF2_N"/>
</dbReference>
<reference evidence="14 15" key="1">
    <citation type="submission" date="2017-12" db="EMBL/GenBank/DDBJ databases">
        <title>Comparative genomics of Botrytis spp.</title>
        <authorList>
            <person name="Valero-Jimenez C.A."/>
            <person name="Tapia P."/>
            <person name="Veloso J."/>
            <person name="Silva-Moreno E."/>
            <person name="Staats M."/>
            <person name="Valdes J.H."/>
            <person name="Van Kan J.A.L."/>
        </authorList>
    </citation>
    <scope>NUCLEOTIDE SEQUENCE [LARGE SCALE GENOMIC DNA]</scope>
    <source>
        <strain evidence="14 15">Bt9001</strain>
    </source>
</reference>
<feature type="region of interest" description="Disordered" evidence="10">
    <location>
        <begin position="947"/>
        <end position="1004"/>
    </location>
</feature>
<keyword evidence="15" id="KW-1185">Reference proteome</keyword>
<dbReference type="AlphaFoldDB" id="A0A4Z1ELS7"/>
<evidence type="ECO:0000256" key="10">
    <source>
        <dbReference type="SAM" id="MobiDB-lite"/>
    </source>
</evidence>
<dbReference type="InterPro" id="IPR001650">
    <property type="entry name" value="Helicase_C-like"/>
</dbReference>
<feature type="domain" description="Helicase ATP-binding" evidence="12">
    <location>
        <begin position="266"/>
        <end position="463"/>
    </location>
</feature>
<dbReference type="GO" id="GO:0004386">
    <property type="term" value="F:helicase activity"/>
    <property type="evidence" value="ECO:0007669"/>
    <property type="project" value="UniProtKB-KW"/>
</dbReference>
<feature type="compositionally biased region" description="Polar residues" evidence="10">
    <location>
        <begin position="982"/>
        <end position="996"/>
    </location>
</feature>
<dbReference type="PANTHER" id="PTHR45626:SF17">
    <property type="entry name" value="HELICASE-LIKE TRANSCRIPTION FACTOR"/>
    <property type="match status" value="1"/>
</dbReference>
<dbReference type="Pfam" id="PF00271">
    <property type="entry name" value="Helicase_C"/>
    <property type="match status" value="1"/>
</dbReference>
<protein>
    <recommendedName>
        <fullName evidence="16">RING-type domain-containing protein</fullName>
    </recommendedName>
</protein>
<feature type="domain" description="Helicase C-terminal" evidence="13">
    <location>
        <begin position="740"/>
        <end position="901"/>
    </location>
</feature>
<evidence type="ECO:0000256" key="5">
    <source>
        <dbReference type="ARBA" id="ARBA00022801"/>
    </source>
</evidence>
<dbReference type="SMART" id="SM00487">
    <property type="entry name" value="DEXDc"/>
    <property type="match status" value="1"/>
</dbReference>
<dbReference type="Gene3D" id="3.30.40.10">
    <property type="entry name" value="Zinc/RING finger domain, C3HC4 (zinc finger)"/>
    <property type="match status" value="1"/>
</dbReference>
<accession>A0A4Z1ELS7</accession>
<dbReference type="InterPro" id="IPR017907">
    <property type="entry name" value="Znf_RING_CS"/>
</dbReference>
<evidence type="ECO:0000256" key="1">
    <source>
        <dbReference type="ARBA" id="ARBA00007025"/>
    </source>
</evidence>